<evidence type="ECO:0000313" key="2">
    <source>
        <dbReference type="Proteomes" id="UP001148299"/>
    </source>
</evidence>
<dbReference type="EMBL" id="JAPZBR010000003">
    <property type="protein sequence ID" value="KAJ5358127.1"/>
    <property type="molecule type" value="Genomic_DNA"/>
</dbReference>
<dbReference type="InterPro" id="IPR021833">
    <property type="entry name" value="DUF3425"/>
</dbReference>
<dbReference type="Proteomes" id="UP001148299">
    <property type="component" value="Unassembled WGS sequence"/>
</dbReference>
<accession>A0A9W9RDQ5</accession>
<reference evidence="1" key="2">
    <citation type="journal article" date="2023" name="IMA Fungus">
        <title>Comparative genomic study of the Penicillium genus elucidates a diverse pangenome and 15 lateral gene transfer events.</title>
        <authorList>
            <person name="Petersen C."/>
            <person name="Sorensen T."/>
            <person name="Nielsen M.R."/>
            <person name="Sondergaard T.E."/>
            <person name="Sorensen J.L."/>
            <person name="Fitzpatrick D.A."/>
            <person name="Frisvad J.C."/>
            <person name="Nielsen K.L."/>
        </authorList>
    </citation>
    <scope>NUCLEOTIDE SEQUENCE</scope>
    <source>
        <strain evidence="1">IBT 35675</strain>
    </source>
</reference>
<name>A0A9W9RDQ5_PENBR</name>
<reference evidence="1" key="1">
    <citation type="submission" date="2022-12" db="EMBL/GenBank/DDBJ databases">
        <authorList>
            <person name="Petersen C."/>
        </authorList>
    </citation>
    <scope>NUCLEOTIDE SEQUENCE</scope>
    <source>
        <strain evidence="1">IBT 35675</strain>
    </source>
</reference>
<evidence type="ECO:0000313" key="1">
    <source>
        <dbReference type="EMBL" id="KAJ5358127.1"/>
    </source>
</evidence>
<dbReference type="PANTHER" id="PTHR38116">
    <property type="entry name" value="CHROMOSOME 7, WHOLE GENOME SHOTGUN SEQUENCE"/>
    <property type="match status" value="1"/>
</dbReference>
<dbReference type="Pfam" id="PF11905">
    <property type="entry name" value="DUF3425"/>
    <property type="match status" value="1"/>
</dbReference>
<dbReference type="PANTHER" id="PTHR38116:SF5">
    <property type="entry name" value="BZIP DOMAIN-CONTAINING PROTEIN"/>
    <property type="match status" value="1"/>
</dbReference>
<dbReference type="AlphaFoldDB" id="A0A9W9RDQ5"/>
<comment type="caution">
    <text evidence="1">The sequence shown here is derived from an EMBL/GenBank/DDBJ whole genome shotgun (WGS) entry which is preliminary data.</text>
</comment>
<evidence type="ECO:0008006" key="3">
    <source>
        <dbReference type="Google" id="ProtNLM"/>
    </source>
</evidence>
<proteinExistence type="predicted"/>
<dbReference type="CDD" id="cd14688">
    <property type="entry name" value="bZIP_YAP"/>
    <property type="match status" value="1"/>
</dbReference>
<sequence>MQDERRIAADVSEFMRLTPEAQLNLRLTSNPQHHSTSFFTMAPQADSPPAGTPSTIPDQLDPATKRKIQNRLNQRASRKRKALEAANNLAANKKWVVYTDESTIANSINHSQKPNQPDHKITRISPNPTDCQSICNFSLNANANANASPSDAILYEVYLRALHGLQNPTISPNISSHVSQYSLLSATFINARFLGLTLDLLNDDLASQFNIVGPSSLHLPPSLWPSKSQRKIIHHPWIDLIPILSLRESILRRMDTLDEDEACGDLFGMCTSSSGETGLRVWGEAWDPLAWEASTDLIKKWSWIMKECPDVIKSTNYWRKQRGEKAVVIELE</sequence>
<organism evidence="1 2">
    <name type="scientific">Penicillium brevicompactum</name>
    <dbReference type="NCBI Taxonomy" id="5074"/>
    <lineage>
        <taxon>Eukaryota</taxon>
        <taxon>Fungi</taxon>
        <taxon>Dikarya</taxon>
        <taxon>Ascomycota</taxon>
        <taxon>Pezizomycotina</taxon>
        <taxon>Eurotiomycetes</taxon>
        <taxon>Eurotiomycetidae</taxon>
        <taxon>Eurotiales</taxon>
        <taxon>Aspergillaceae</taxon>
        <taxon>Penicillium</taxon>
    </lineage>
</organism>
<gene>
    <name evidence="1" type="ORF">N7541_005285</name>
</gene>
<protein>
    <recommendedName>
        <fullName evidence="3">BZIP domain-containing protein</fullName>
    </recommendedName>
</protein>
<keyword evidence="2" id="KW-1185">Reference proteome</keyword>